<dbReference type="SMART" id="SM00346">
    <property type="entry name" value="HTH_ICLR"/>
    <property type="match status" value="1"/>
</dbReference>
<keyword evidence="3" id="KW-0804">Transcription</keyword>
<dbReference type="InterPro" id="IPR014757">
    <property type="entry name" value="Tscrpt_reg_IclR_C"/>
</dbReference>
<dbReference type="GO" id="GO:0045892">
    <property type="term" value="P:negative regulation of DNA-templated transcription"/>
    <property type="evidence" value="ECO:0007669"/>
    <property type="project" value="TreeGrafter"/>
</dbReference>
<gene>
    <name evidence="6" type="ORF">HH308_05665</name>
</gene>
<dbReference type="PROSITE" id="PS51077">
    <property type="entry name" value="HTH_ICLR"/>
    <property type="match status" value="1"/>
</dbReference>
<dbReference type="Pfam" id="PF01614">
    <property type="entry name" value="IclR_C"/>
    <property type="match status" value="1"/>
</dbReference>
<name>A0A848KWZ0_9ACTN</name>
<dbReference type="EMBL" id="JABBNB010000004">
    <property type="protein sequence ID" value="NMO00701.1"/>
    <property type="molecule type" value="Genomic_DNA"/>
</dbReference>
<evidence type="ECO:0000259" key="4">
    <source>
        <dbReference type="PROSITE" id="PS51077"/>
    </source>
</evidence>
<dbReference type="SUPFAM" id="SSF46785">
    <property type="entry name" value="Winged helix' DNA-binding domain"/>
    <property type="match status" value="1"/>
</dbReference>
<evidence type="ECO:0000256" key="1">
    <source>
        <dbReference type="ARBA" id="ARBA00023015"/>
    </source>
</evidence>
<proteinExistence type="predicted"/>
<dbReference type="AlphaFoldDB" id="A0A848KWZ0"/>
<dbReference type="PANTHER" id="PTHR30136:SF24">
    <property type="entry name" value="HTH-TYPE TRANSCRIPTIONAL REPRESSOR ALLR"/>
    <property type="match status" value="1"/>
</dbReference>
<dbReference type="InterPro" id="IPR029016">
    <property type="entry name" value="GAF-like_dom_sf"/>
</dbReference>
<evidence type="ECO:0000313" key="6">
    <source>
        <dbReference type="EMBL" id="NMO00701.1"/>
    </source>
</evidence>
<evidence type="ECO:0000256" key="2">
    <source>
        <dbReference type="ARBA" id="ARBA00023125"/>
    </source>
</evidence>
<dbReference type="GO" id="GO:0003700">
    <property type="term" value="F:DNA-binding transcription factor activity"/>
    <property type="evidence" value="ECO:0007669"/>
    <property type="project" value="TreeGrafter"/>
</dbReference>
<evidence type="ECO:0000256" key="3">
    <source>
        <dbReference type="ARBA" id="ARBA00023163"/>
    </source>
</evidence>
<feature type="domain" description="IclR-ED" evidence="5">
    <location>
        <begin position="60"/>
        <end position="245"/>
    </location>
</feature>
<keyword evidence="1" id="KW-0805">Transcription regulation</keyword>
<dbReference type="Gene3D" id="3.30.450.40">
    <property type="match status" value="1"/>
</dbReference>
<dbReference type="Proteomes" id="UP000550729">
    <property type="component" value="Unassembled WGS sequence"/>
</dbReference>
<organism evidence="6 7">
    <name type="scientific">Gordonia asplenii</name>
    <dbReference type="NCBI Taxonomy" id="2725283"/>
    <lineage>
        <taxon>Bacteria</taxon>
        <taxon>Bacillati</taxon>
        <taxon>Actinomycetota</taxon>
        <taxon>Actinomycetes</taxon>
        <taxon>Mycobacteriales</taxon>
        <taxon>Gordoniaceae</taxon>
        <taxon>Gordonia</taxon>
    </lineage>
</organism>
<dbReference type="InterPro" id="IPR036388">
    <property type="entry name" value="WH-like_DNA-bd_sf"/>
</dbReference>
<accession>A0A848KWZ0</accession>
<feature type="domain" description="HTH iclR-type" evidence="4">
    <location>
        <begin position="1"/>
        <end position="59"/>
    </location>
</feature>
<dbReference type="Gene3D" id="1.10.10.10">
    <property type="entry name" value="Winged helix-like DNA-binding domain superfamily/Winged helix DNA-binding domain"/>
    <property type="match status" value="1"/>
</dbReference>
<evidence type="ECO:0000313" key="7">
    <source>
        <dbReference type="Proteomes" id="UP000550729"/>
    </source>
</evidence>
<dbReference type="SUPFAM" id="SSF55781">
    <property type="entry name" value="GAF domain-like"/>
    <property type="match status" value="1"/>
</dbReference>
<protein>
    <submittedName>
        <fullName evidence="6">IclR family transcriptional regulator</fullName>
    </submittedName>
</protein>
<evidence type="ECO:0000259" key="5">
    <source>
        <dbReference type="PROSITE" id="PS51078"/>
    </source>
</evidence>
<comment type="caution">
    <text evidence="6">The sequence shown here is derived from an EMBL/GenBank/DDBJ whole genome shotgun (WGS) entry which is preliminary data.</text>
</comment>
<dbReference type="PROSITE" id="PS51078">
    <property type="entry name" value="ICLR_ED"/>
    <property type="match status" value="1"/>
</dbReference>
<dbReference type="InterPro" id="IPR005471">
    <property type="entry name" value="Tscrpt_reg_IclR_N"/>
</dbReference>
<keyword evidence="2" id="KW-0238">DNA-binding</keyword>
<dbReference type="PANTHER" id="PTHR30136">
    <property type="entry name" value="HELIX-TURN-HELIX TRANSCRIPTIONAL REGULATOR, ICLR FAMILY"/>
    <property type="match status" value="1"/>
</dbReference>
<dbReference type="InterPro" id="IPR050707">
    <property type="entry name" value="HTH_MetabolicPath_Reg"/>
</dbReference>
<sequence>MLERVMTLLETIKDADRSLSASELARLSGVPMASTHRILAELARTGFVDRADGAYRIGMRLWQVAVQSSYAPTLGEIARPFLEDLHAVVQMPTLLSVIERDDIVNIETLHPRGPEPTNITGPGVRLPVLVSSPGMAIVAFLPREQREAVLQNARITRFTPYTVTDRAQLRMHVDAIRRTGYAALKRWIVPESTGVAVPILDENGIASAAVSVTVPYDYAEQGDLVLALRTTARSIARAISDRAAYNDPQLALRKLMARATQTR</sequence>
<dbReference type="GO" id="GO:0003677">
    <property type="term" value="F:DNA binding"/>
    <property type="evidence" value="ECO:0007669"/>
    <property type="project" value="UniProtKB-KW"/>
</dbReference>
<reference evidence="6 7" key="1">
    <citation type="submission" date="2020-04" db="EMBL/GenBank/DDBJ databases">
        <title>Gordonia sp. nov. TBRC 11910.</title>
        <authorList>
            <person name="Suriyachadkun C."/>
        </authorList>
    </citation>
    <scope>NUCLEOTIDE SEQUENCE [LARGE SCALE GENOMIC DNA]</scope>
    <source>
        <strain evidence="6 7">TBRC 11910</strain>
    </source>
</reference>
<dbReference type="InterPro" id="IPR036390">
    <property type="entry name" value="WH_DNA-bd_sf"/>
</dbReference>
<keyword evidence="7" id="KW-1185">Reference proteome</keyword>
<dbReference type="Pfam" id="PF09339">
    <property type="entry name" value="HTH_IclR"/>
    <property type="match status" value="1"/>
</dbReference>